<evidence type="ECO:0000256" key="6">
    <source>
        <dbReference type="SAM" id="MobiDB-lite"/>
    </source>
</evidence>
<dbReference type="Gene3D" id="3.90.180.10">
    <property type="entry name" value="Medium-chain alcohol dehydrogenases, catalytic domain"/>
    <property type="match status" value="1"/>
</dbReference>
<proteinExistence type="inferred from homology"/>
<reference evidence="8" key="1">
    <citation type="submission" date="2021-01" db="EMBL/GenBank/DDBJ databases">
        <authorList>
            <person name="Corre E."/>
            <person name="Pelletier E."/>
            <person name="Niang G."/>
            <person name="Scheremetjew M."/>
            <person name="Finn R."/>
            <person name="Kale V."/>
            <person name="Holt S."/>
            <person name="Cochrane G."/>
            <person name="Meng A."/>
            <person name="Brown T."/>
            <person name="Cohen L."/>
        </authorList>
    </citation>
    <scope>NUCLEOTIDE SEQUENCE</scope>
    <source>
        <strain evidence="8">Isolate 1302-5</strain>
    </source>
</reference>
<comment type="similarity">
    <text evidence="2">Belongs to the zinc-containing alcohol dehydrogenase family.</text>
</comment>
<evidence type="ECO:0008006" key="9">
    <source>
        <dbReference type="Google" id="ProtNLM"/>
    </source>
</evidence>
<keyword evidence="5" id="KW-0560">Oxidoreductase</keyword>
<dbReference type="AlphaFoldDB" id="A0A7S4I2J3"/>
<sequence length="1027" mass="113392">MAYSAILALQAVLAISCLSRAHSRNNGVNWAAGTLPFSRTDGVFDSLVAPALAVRGGSEPESRSTVLIIDVDNCLYSEKEARSSSPKYCGVEEQIVMNTHDFGLRHFGMTKKECDDLYHEHGSTVEGLRHTLDTSEDEKKEILRKFYHEVYEDIDMTCLLPTRGDTPSGQDDTGYSHTKTKRRHLADLLKAVPFPIYFASNSPRAHVHKVLTALGLCDIGQHGIITPDCHVDDIDEPFTSKASPIRFFRRILDKYSAAKNRFILLDDSKLNLKRATKIGIEGIHVSNSLTLEEALAVGLNHIKKPPSDKGETSSDESDDSQYEFSDVRYLRSKNEVDIVSINESVWKRLNEALSSEVLPSMRDGILRIADIGAGLLSMLEIILEGGGGKSSMLSTLRKSEDGGVLKELHYYAYEPNRNLLDECRKKLDRLGFSETERMKNASGDAIDFLFHRQIGGDSKEIHVTVHLRMRDFSHETFNDFLPPDLIIGCCFADLFDPYELMQSLLRFTRSCSFGGGASENENGCGTLVYFPIVFAGTTQFHPPRPFGNAEGKGSIPSDTMAFRLYARSLEEKHGHNLEPRMIVDAMKAYGGNLIASGRSDWLIDNSRHRYLWNTMLYFFGTSGAPELLVNDWNSAAWIERAIRNLPQILVSNVDLLFRLGPADKPSTRADALDHLGKQHEEQKPVLMVDEIQFQAPHQVGKVTKKLNGKQGKDLAPTEVEVHSVCSLISSGTELKIFKGLFDDAALDVNIKGMDEERMAYPLAYGYSLVGRVTRCGSKVKDAAQILGKLVFTFSPHASVVITERDAIHLVPDGVAAEDAIFMPSVETALSIVHDAHVRIGERVAVYGQGLIGLLVTSLLSIQDIGSNTGLFGTVTAFDTFSGRLAASSVMGASQALLPTQASEAGPFDVSIEVSGNTRALQSAIDNTLSGGRIIVGSWYGNADVSLKLGIDFHRSHKTIKTSQVSKIPAELTALWNKDRRFALTWELVRKIRPSRLITRTSTLDEAQNAYELLDAGKEIAVAFTYNH</sequence>
<protein>
    <recommendedName>
        <fullName evidence="9">Enoyl reductase (ER) domain-containing protein</fullName>
    </recommendedName>
</protein>
<feature type="region of interest" description="Disordered" evidence="6">
    <location>
        <begin position="302"/>
        <end position="321"/>
    </location>
</feature>
<dbReference type="EMBL" id="HBKQ01009971">
    <property type="protein sequence ID" value="CAE2216701.1"/>
    <property type="molecule type" value="Transcribed_RNA"/>
</dbReference>
<dbReference type="CDD" id="cd08255">
    <property type="entry name" value="2-desacetyl-2-hydroxyethyl_bacteriochlorophyllide_like"/>
    <property type="match status" value="1"/>
</dbReference>
<dbReference type="InterPro" id="IPR023214">
    <property type="entry name" value="HAD_sf"/>
</dbReference>
<dbReference type="GO" id="GO:0016491">
    <property type="term" value="F:oxidoreductase activity"/>
    <property type="evidence" value="ECO:0007669"/>
    <property type="project" value="UniProtKB-KW"/>
</dbReference>
<evidence type="ECO:0000256" key="3">
    <source>
        <dbReference type="ARBA" id="ARBA00022723"/>
    </source>
</evidence>
<organism evidence="8">
    <name type="scientific">Odontella aurita</name>
    <dbReference type="NCBI Taxonomy" id="265563"/>
    <lineage>
        <taxon>Eukaryota</taxon>
        <taxon>Sar</taxon>
        <taxon>Stramenopiles</taxon>
        <taxon>Ochrophyta</taxon>
        <taxon>Bacillariophyta</taxon>
        <taxon>Mediophyceae</taxon>
        <taxon>Biddulphiophycidae</taxon>
        <taxon>Eupodiscales</taxon>
        <taxon>Odontellaceae</taxon>
        <taxon>Odontella</taxon>
    </lineage>
</organism>
<dbReference type="GO" id="GO:0046872">
    <property type="term" value="F:metal ion binding"/>
    <property type="evidence" value="ECO:0007669"/>
    <property type="project" value="UniProtKB-KW"/>
</dbReference>
<name>A0A7S4I2J3_9STRA</name>
<evidence type="ECO:0000256" key="7">
    <source>
        <dbReference type="SAM" id="SignalP"/>
    </source>
</evidence>
<dbReference type="InterPro" id="IPR011032">
    <property type="entry name" value="GroES-like_sf"/>
</dbReference>
<dbReference type="SUPFAM" id="SSF50129">
    <property type="entry name" value="GroES-like"/>
    <property type="match status" value="1"/>
</dbReference>
<feature type="signal peptide" evidence="7">
    <location>
        <begin position="1"/>
        <end position="23"/>
    </location>
</feature>
<dbReference type="Gene3D" id="3.40.50.720">
    <property type="entry name" value="NAD(P)-binding Rossmann-like Domain"/>
    <property type="match status" value="1"/>
</dbReference>
<keyword evidence="4" id="KW-0862">Zinc</keyword>
<evidence type="ECO:0000256" key="2">
    <source>
        <dbReference type="ARBA" id="ARBA00008072"/>
    </source>
</evidence>
<dbReference type="InterPro" id="IPR036291">
    <property type="entry name" value="NAD(P)-bd_dom_sf"/>
</dbReference>
<keyword evidence="3" id="KW-0479">Metal-binding</keyword>
<dbReference type="SUPFAM" id="SSF56784">
    <property type="entry name" value="HAD-like"/>
    <property type="match status" value="1"/>
</dbReference>
<dbReference type="SUPFAM" id="SSF51735">
    <property type="entry name" value="NAD(P)-binding Rossmann-fold domains"/>
    <property type="match status" value="1"/>
</dbReference>
<evidence type="ECO:0000256" key="4">
    <source>
        <dbReference type="ARBA" id="ARBA00022833"/>
    </source>
</evidence>
<evidence type="ECO:0000256" key="5">
    <source>
        <dbReference type="ARBA" id="ARBA00023002"/>
    </source>
</evidence>
<accession>A0A7S4I2J3</accession>
<dbReference type="PANTHER" id="PTHR43350:SF19">
    <property type="entry name" value="D-GULOSIDE 3-DEHYDROGENASE"/>
    <property type="match status" value="1"/>
</dbReference>
<evidence type="ECO:0000313" key="8">
    <source>
        <dbReference type="EMBL" id="CAE2216701.1"/>
    </source>
</evidence>
<dbReference type="Gene3D" id="3.40.50.1000">
    <property type="entry name" value="HAD superfamily/HAD-like"/>
    <property type="match status" value="1"/>
</dbReference>
<keyword evidence="7" id="KW-0732">Signal</keyword>
<comment type="cofactor">
    <cofactor evidence="1">
        <name>Zn(2+)</name>
        <dbReference type="ChEBI" id="CHEBI:29105"/>
    </cofactor>
</comment>
<dbReference type="PANTHER" id="PTHR43350">
    <property type="entry name" value="NAD-DEPENDENT ALCOHOL DEHYDROGENASE"/>
    <property type="match status" value="1"/>
</dbReference>
<evidence type="ECO:0000256" key="1">
    <source>
        <dbReference type="ARBA" id="ARBA00001947"/>
    </source>
</evidence>
<feature type="chain" id="PRO_5031060915" description="Enoyl reductase (ER) domain-containing protein" evidence="7">
    <location>
        <begin position="24"/>
        <end position="1027"/>
    </location>
</feature>
<gene>
    <name evidence="8" type="ORF">OAUR00152_LOCUS6731</name>
</gene>
<dbReference type="InterPro" id="IPR036412">
    <property type="entry name" value="HAD-like_sf"/>
</dbReference>